<proteinExistence type="predicted"/>
<accession>A0A6J4H848</accession>
<gene>
    <name evidence="1" type="ORF">AVDCRST_MAG26-244</name>
</gene>
<sequence length="26" mass="2585">GRTSATACFLHRAGCATARGAAHAAR</sequence>
<dbReference type="AlphaFoldDB" id="A0A6J4H848"/>
<organism evidence="1">
    <name type="scientific">uncultured Chloroflexia bacterium</name>
    <dbReference type="NCBI Taxonomy" id="1672391"/>
    <lineage>
        <taxon>Bacteria</taxon>
        <taxon>Bacillati</taxon>
        <taxon>Chloroflexota</taxon>
        <taxon>Chloroflexia</taxon>
        <taxon>environmental samples</taxon>
    </lineage>
</organism>
<feature type="non-terminal residue" evidence="1">
    <location>
        <position position="26"/>
    </location>
</feature>
<protein>
    <submittedName>
        <fullName evidence="1">Uncharacterized protein</fullName>
    </submittedName>
</protein>
<reference evidence="1" key="1">
    <citation type="submission" date="2020-02" db="EMBL/GenBank/DDBJ databases">
        <authorList>
            <person name="Meier V. D."/>
        </authorList>
    </citation>
    <scope>NUCLEOTIDE SEQUENCE</scope>
    <source>
        <strain evidence="1">AVDCRST_MAG26</strain>
    </source>
</reference>
<name>A0A6J4H848_9CHLR</name>
<dbReference type="EMBL" id="CADCTK010000057">
    <property type="protein sequence ID" value="CAA9214124.1"/>
    <property type="molecule type" value="Genomic_DNA"/>
</dbReference>
<evidence type="ECO:0000313" key="1">
    <source>
        <dbReference type="EMBL" id="CAA9214124.1"/>
    </source>
</evidence>
<feature type="non-terminal residue" evidence="1">
    <location>
        <position position="1"/>
    </location>
</feature>